<keyword evidence="3" id="KW-0819">tRNA processing</keyword>
<dbReference type="PANTHER" id="PTHR46173:SF1">
    <property type="entry name" value="CCA TRNA NUCLEOTIDYLTRANSFERASE 1, MITOCHONDRIAL"/>
    <property type="match status" value="1"/>
</dbReference>
<dbReference type="Gene3D" id="3.30.460.10">
    <property type="entry name" value="Beta Polymerase, domain 2"/>
    <property type="match status" value="1"/>
</dbReference>
<evidence type="ECO:0000256" key="1">
    <source>
        <dbReference type="ARBA" id="ARBA00001946"/>
    </source>
</evidence>
<evidence type="ECO:0000313" key="11">
    <source>
        <dbReference type="EMBL" id="CUH79614.1"/>
    </source>
</evidence>
<name>A0A0P1GDA5_9RHOB</name>
<keyword evidence="12" id="KW-1185">Reference proteome</keyword>
<gene>
    <name evidence="11" type="primary">cca</name>
    <name evidence="11" type="ORF">TRM7557_02485</name>
</gene>
<dbReference type="InterPro" id="IPR050264">
    <property type="entry name" value="Bact_CCA-adding_enz_type3_sf"/>
</dbReference>
<keyword evidence="8" id="KW-0694">RNA-binding</keyword>
<dbReference type="AlphaFoldDB" id="A0A0P1GDA5"/>
<evidence type="ECO:0000256" key="3">
    <source>
        <dbReference type="ARBA" id="ARBA00022694"/>
    </source>
</evidence>
<keyword evidence="4 11" id="KW-0548">Nucleotidyltransferase</keyword>
<dbReference type="CDD" id="cd05398">
    <property type="entry name" value="NT_ClassII-CCAase"/>
    <property type="match status" value="1"/>
</dbReference>
<dbReference type="Proteomes" id="UP000052022">
    <property type="component" value="Unassembled WGS sequence"/>
</dbReference>
<accession>A0A0P1GDA5</accession>
<organism evidence="11 12">
    <name type="scientific">Tritonibacter multivorans</name>
    <dbReference type="NCBI Taxonomy" id="928856"/>
    <lineage>
        <taxon>Bacteria</taxon>
        <taxon>Pseudomonadati</taxon>
        <taxon>Pseudomonadota</taxon>
        <taxon>Alphaproteobacteria</taxon>
        <taxon>Rhodobacterales</taxon>
        <taxon>Paracoccaceae</taxon>
        <taxon>Tritonibacter</taxon>
    </lineage>
</organism>
<sequence>MKIEQDWIRNEATQTVCRALTAAGAQALFVGGCVRNALMGEPVSDMDIATDARPETVIALAKAAGIKAIPTGIDHGTVTLVVDGIPHEVTTFRKDVETDGRRAVVAFADDIAEDAARRDFTMNAIYARPDGTVVDPLGGLPDLQARRLRFIGNAEDRIREDYLRTLRYFRFHAWYGNHAEGFDPDALAAIAATLEGLDTLSRERVGTELVKLLSAPDPAPAVATMRQIGVLAHILPGADDRALAPLVHLEGGRRPEATRRLAALGGEDLQKTLRLSKSVSTRVAQLREGIGAAAGAAELAYRHDADFARDVILLRAAVLEMPLAPNFEADIARAATSFFPLAAKDLMPAYTGPELGKRLRILENAWIASGFELSRAALLALPDTPPE</sequence>
<keyword evidence="5" id="KW-0479">Metal-binding</keyword>
<dbReference type="STRING" id="928856.SAMN04488049_101233"/>
<dbReference type="OrthoDB" id="9805698at2"/>
<evidence type="ECO:0000313" key="12">
    <source>
        <dbReference type="Proteomes" id="UP000052022"/>
    </source>
</evidence>
<dbReference type="Pfam" id="PF12627">
    <property type="entry name" value="PolyA_pol_RNAbd"/>
    <property type="match status" value="1"/>
</dbReference>
<dbReference type="InterPro" id="IPR002646">
    <property type="entry name" value="PolA_pol_head_dom"/>
</dbReference>
<evidence type="ECO:0000256" key="7">
    <source>
        <dbReference type="ARBA" id="ARBA00022842"/>
    </source>
</evidence>
<dbReference type="Pfam" id="PF01743">
    <property type="entry name" value="PolyA_pol"/>
    <property type="match status" value="1"/>
</dbReference>
<protein>
    <submittedName>
        <fullName evidence="11">CCA-adding enzyme</fullName>
        <ecNumber evidence="11">2.7.7.72</ecNumber>
    </submittedName>
</protein>
<comment type="cofactor">
    <cofactor evidence="1">
        <name>Mg(2+)</name>
        <dbReference type="ChEBI" id="CHEBI:18420"/>
    </cofactor>
</comment>
<dbReference type="EC" id="2.7.7.72" evidence="11"/>
<dbReference type="InterPro" id="IPR043519">
    <property type="entry name" value="NT_sf"/>
</dbReference>
<dbReference type="GO" id="GO:0000049">
    <property type="term" value="F:tRNA binding"/>
    <property type="evidence" value="ECO:0007669"/>
    <property type="project" value="TreeGrafter"/>
</dbReference>
<dbReference type="EMBL" id="CYSD01000037">
    <property type="protein sequence ID" value="CUH79614.1"/>
    <property type="molecule type" value="Genomic_DNA"/>
</dbReference>
<evidence type="ECO:0000256" key="6">
    <source>
        <dbReference type="ARBA" id="ARBA00022741"/>
    </source>
</evidence>
<evidence type="ECO:0000259" key="9">
    <source>
        <dbReference type="Pfam" id="PF01743"/>
    </source>
</evidence>
<dbReference type="PROSITE" id="PS51257">
    <property type="entry name" value="PROKAR_LIPOPROTEIN"/>
    <property type="match status" value="1"/>
</dbReference>
<proteinExistence type="inferred from homology"/>
<evidence type="ECO:0000256" key="2">
    <source>
        <dbReference type="ARBA" id="ARBA00022679"/>
    </source>
</evidence>
<dbReference type="RefSeq" id="WP_058290508.1">
    <property type="nucleotide sequence ID" value="NZ_CYSD01000037.1"/>
</dbReference>
<keyword evidence="6" id="KW-0547">Nucleotide-binding</keyword>
<dbReference type="GO" id="GO:0004810">
    <property type="term" value="F:CCA tRNA nucleotidyltransferase activity"/>
    <property type="evidence" value="ECO:0007669"/>
    <property type="project" value="UniProtKB-EC"/>
</dbReference>
<reference evidence="11 12" key="1">
    <citation type="submission" date="2015-09" db="EMBL/GenBank/DDBJ databases">
        <authorList>
            <consortium name="Swine Surveillance"/>
        </authorList>
    </citation>
    <scope>NUCLEOTIDE SEQUENCE [LARGE SCALE GENOMIC DNA]</scope>
    <source>
        <strain evidence="11 12">CECT 7557</strain>
    </source>
</reference>
<evidence type="ECO:0000256" key="4">
    <source>
        <dbReference type="ARBA" id="ARBA00022695"/>
    </source>
</evidence>
<evidence type="ECO:0000259" key="10">
    <source>
        <dbReference type="Pfam" id="PF12627"/>
    </source>
</evidence>
<dbReference type="GO" id="GO:0000166">
    <property type="term" value="F:nucleotide binding"/>
    <property type="evidence" value="ECO:0007669"/>
    <property type="project" value="UniProtKB-KW"/>
</dbReference>
<evidence type="ECO:0000256" key="8">
    <source>
        <dbReference type="RuleBase" id="RU003953"/>
    </source>
</evidence>
<dbReference type="PANTHER" id="PTHR46173">
    <property type="entry name" value="CCA TRNA NUCLEOTIDYLTRANSFERASE 1, MITOCHONDRIAL"/>
    <property type="match status" value="1"/>
</dbReference>
<feature type="domain" description="Poly A polymerase head" evidence="9">
    <location>
        <begin position="29"/>
        <end position="149"/>
    </location>
</feature>
<dbReference type="Gene3D" id="1.10.3090.10">
    <property type="entry name" value="cca-adding enzyme, domain 2"/>
    <property type="match status" value="1"/>
</dbReference>
<keyword evidence="2 8" id="KW-0808">Transferase</keyword>
<keyword evidence="7" id="KW-0460">Magnesium</keyword>
<comment type="similarity">
    <text evidence="8">Belongs to the tRNA nucleotidyltransferase/poly(A) polymerase family.</text>
</comment>
<feature type="domain" description="tRNA nucleotidyltransferase/poly(A) polymerase RNA and SrmB- binding" evidence="10">
    <location>
        <begin position="183"/>
        <end position="239"/>
    </location>
</feature>
<evidence type="ECO:0000256" key="5">
    <source>
        <dbReference type="ARBA" id="ARBA00022723"/>
    </source>
</evidence>
<dbReference type="InterPro" id="IPR032828">
    <property type="entry name" value="PolyA_RNA-bd"/>
</dbReference>
<dbReference type="GO" id="GO:0046872">
    <property type="term" value="F:metal ion binding"/>
    <property type="evidence" value="ECO:0007669"/>
    <property type="project" value="UniProtKB-KW"/>
</dbReference>
<dbReference type="SUPFAM" id="SSF81301">
    <property type="entry name" value="Nucleotidyltransferase"/>
    <property type="match status" value="1"/>
</dbReference>
<dbReference type="SUPFAM" id="SSF81891">
    <property type="entry name" value="Poly A polymerase C-terminal region-like"/>
    <property type="match status" value="1"/>
</dbReference>
<dbReference type="GO" id="GO:0008033">
    <property type="term" value="P:tRNA processing"/>
    <property type="evidence" value="ECO:0007669"/>
    <property type="project" value="UniProtKB-KW"/>
</dbReference>